<dbReference type="EMBL" id="FLUM01000001">
    <property type="protein sequence ID" value="SBV91746.1"/>
    <property type="molecule type" value="Genomic_DNA"/>
</dbReference>
<name>A0A212IX23_9BACT</name>
<dbReference type="AlphaFoldDB" id="A0A212IX23"/>
<organism evidence="1">
    <name type="scientific">uncultured Dysgonomonas sp</name>
    <dbReference type="NCBI Taxonomy" id="206096"/>
    <lineage>
        <taxon>Bacteria</taxon>
        <taxon>Pseudomonadati</taxon>
        <taxon>Bacteroidota</taxon>
        <taxon>Bacteroidia</taxon>
        <taxon>Bacteroidales</taxon>
        <taxon>Dysgonomonadaceae</taxon>
        <taxon>Dysgonomonas</taxon>
        <taxon>environmental samples</taxon>
    </lineage>
</organism>
<sequence length="60" mass="7032">MKNETSPTCPICSATMEENRYKKITVCYHCLACEYATKNDFDRIMREEAIINGELDNMYE</sequence>
<reference evidence="1" key="1">
    <citation type="submission" date="2016-04" db="EMBL/GenBank/DDBJ databases">
        <authorList>
            <person name="Evans L.H."/>
            <person name="Alamgir A."/>
            <person name="Owens N."/>
            <person name="Weber N.D."/>
            <person name="Virtaneva K."/>
            <person name="Barbian K."/>
            <person name="Babar A."/>
            <person name="Rosenke K."/>
        </authorList>
    </citation>
    <scope>NUCLEOTIDE SEQUENCE</scope>
    <source>
        <strain evidence="1">86-1</strain>
    </source>
</reference>
<protein>
    <submittedName>
        <fullName evidence="1">Uncharacterized protein</fullName>
    </submittedName>
</protein>
<dbReference type="RefSeq" id="WP_296938318.1">
    <property type="nucleotide sequence ID" value="NZ_LT599032.1"/>
</dbReference>
<evidence type="ECO:0000313" key="1">
    <source>
        <dbReference type="EMBL" id="SBV91746.1"/>
    </source>
</evidence>
<gene>
    <name evidence="1" type="ORF">KL86DYS1_10420</name>
</gene>
<accession>A0A212IX23</accession>
<proteinExistence type="predicted"/>